<keyword evidence="1" id="KW-0472">Membrane</keyword>
<keyword evidence="1" id="KW-0812">Transmembrane</keyword>
<dbReference type="AlphaFoldDB" id="A0A485LQI4"/>
<evidence type="ECO:0000313" key="4">
    <source>
        <dbReference type="Proteomes" id="UP000332933"/>
    </source>
</evidence>
<protein>
    <submittedName>
        <fullName evidence="3">Aste57867_24439 protein</fullName>
    </submittedName>
</protein>
<dbReference type="EMBL" id="CAADRA010007418">
    <property type="protein sequence ID" value="VFU01079.1"/>
    <property type="molecule type" value="Genomic_DNA"/>
</dbReference>
<organism evidence="3 4">
    <name type="scientific">Aphanomyces stellatus</name>
    <dbReference type="NCBI Taxonomy" id="120398"/>
    <lineage>
        <taxon>Eukaryota</taxon>
        <taxon>Sar</taxon>
        <taxon>Stramenopiles</taxon>
        <taxon>Oomycota</taxon>
        <taxon>Saprolegniomycetes</taxon>
        <taxon>Saprolegniales</taxon>
        <taxon>Verrucalvaceae</taxon>
        <taxon>Aphanomyces</taxon>
    </lineage>
</organism>
<sequence length="406" mass="42670">MDAFSMWPKPLVLNTTSSNLRGLILRNTGGFVHEDPVNPTPSVVFRASNSDLLDAMTINLISTTDMDVLEFEFMNGNHQTVLGNYILDIYMPTASLQFLETTDDRDTLVYPNTLGTDPMQDMTISALGTGNVYIQSGNLAARQLTVEARGSGYVQLAIDHTVNVTDATLMASHLGSIALSASRLTAATGFVTLNIGSGNVFVSATTNFYAAVLTTRAFGDGNVMFANAGGCNASHVVAAGGGSIYTNLVDCLDTTVDLTGSGNVYVSSTYSLTTIDDGTGVVFASVSAVTATSGPFSLLPGTIDMPSLILAPVPYEDAAYIQLPSRSNVGTNAPDATGSTNVNAISVHGGAELGLVFLGFGMIVAAGIIYSLHRWKKARAQKCQMEAKLNAAFGHVLTPKEFDMSL</sequence>
<evidence type="ECO:0000313" key="3">
    <source>
        <dbReference type="EMBL" id="VFU01079.1"/>
    </source>
</evidence>
<proteinExistence type="predicted"/>
<keyword evidence="4" id="KW-1185">Reference proteome</keyword>
<gene>
    <name evidence="3" type="primary">Aste57867_24439</name>
    <name evidence="2" type="ORF">As57867_024363</name>
    <name evidence="3" type="ORF">ASTE57867_24439</name>
</gene>
<dbReference type="EMBL" id="VJMH01007392">
    <property type="protein sequence ID" value="KAF0683511.1"/>
    <property type="molecule type" value="Genomic_DNA"/>
</dbReference>
<name>A0A485LQI4_9STRA</name>
<evidence type="ECO:0000256" key="1">
    <source>
        <dbReference type="SAM" id="Phobius"/>
    </source>
</evidence>
<evidence type="ECO:0000313" key="2">
    <source>
        <dbReference type="EMBL" id="KAF0683511.1"/>
    </source>
</evidence>
<keyword evidence="1" id="KW-1133">Transmembrane helix</keyword>
<accession>A0A485LQI4</accession>
<dbReference type="Gene3D" id="2.160.20.120">
    <property type="match status" value="1"/>
</dbReference>
<feature type="transmembrane region" description="Helical" evidence="1">
    <location>
        <begin position="353"/>
        <end position="372"/>
    </location>
</feature>
<dbReference type="PANTHER" id="PTHR39200">
    <property type="entry name" value="HYPOTHETICAL EXPORTED PROTEIN"/>
    <property type="match status" value="1"/>
</dbReference>
<dbReference type="PANTHER" id="PTHR39200:SF1">
    <property type="entry name" value="AUTO-TRANSPORTER ADHESIN HEAD GIN DOMAIN-CONTAINING PROTEIN-RELATED"/>
    <property type="match status" value="1"/>
</dbReference>
<reference evidence="3 4" key="1">
    <citation type="submission" date="2019-03" db="EMBL/GenBank/DDBJ databases">
        <authorList>
            <person name="Gaulin E."/>
            <person name="Dumas B."/>
        </authorList>
    </citation>
    <scope>NUCLEOTIDE SEQUENCE [LARGE SCALE GENOMIC DNA]</scope>
    <source>
        <strain evidence="3">CBS 568.67</strain>
    </source>
</reference>
<dbReference type="Proteomes" id="UP000332933">
    <property type="component" value="Unassembled WGS sequence"/>
</dbReference>
<reference evidence="2" key="2">
    <citation type="submission" date="2019-06" db="EMBL/GenBank/DDBJ databases">
        <title>Genomics analysis of Aphanomyces spp. identifies a new class of oomycete effector associated with host adaptation.</title>
        <authorList>
            <person name="Gaulin E."/>
        </authorList>
    </citation>
    <scope>NUCLEOTIDE SEQUENCE</scope>
    <source>
        <strain evidence="2">CBS 578.67</strain>
    </source>
</reference>